<feature type="compositionally biased region" description="Basic and acidic residues" evidence="1">
    <location>
        <begin position="865"/>
        <end position="875"/>
    </location>
</feature>
<dbReference type="GO" id="GO:0005886">
    <property type="term" value="C:plasma membrane"/>
    <property type="evidence" value="ECO:0007669"/>
    <property type="project" value="TreeGrafter"/>
</dbReference>
<evidence type="ECO:0000256" key="1">
    <source>
        <dbReference type="SAM" id="MobiDB-lite"/>
    </source>
</evidence>
<dbReference type="GO" id="GO:0003843">
    <property type="term" value="F:1,3-beta-D-glucan synthase activity"/>
    <property type="evidence" value="ECO:0007669"/>
    <property type="project" value="InterPro"/>
</dbReference>
<feature type="region of interest" description="Disordered" evidence="1">
    <location>
        <begin position="865"/>
        <end position="887"/>
    </location>
</feature>
<dbReference type="GO" id="GO:0006075">
    <property type="term" value="P:(1-&gt;3)-beta-D-glucan biosynthetic process"/>
    <property type="evidence" value="ECO:0007669"/>
    <property type="project" value="InterPro"/>
</dbReference>
<organism evidence="3 4">
    <name type="scientific">Astrephomene gubernaculifera</name>
    <dbReference type="NCBI Taxonomy" id="47775"/>
    <lineage>
        <taxon>Eukaryota</taxon>
        <taxon>Viridiplantae</taxon>
        <taxon>Chlorophyta</taxon>
        <taxon>core chlorophytes</taxon>
        <taxon>Chlorophyceae</taxon>
        <taxon>CS clade</taxon>
        <taxon>Chlamydomonadales</taxon>
        <taxon>Astrephomenaceae</taxon>
        <taxon>Astrephomene</taxon>
    </lineage>
</organism>
<feature type="domain" description="Glycosyl transferase 48" evidence="2">
    <location>
        <begin position="172"/>
        <end position="722"/>
    </location>
</feature>
<dbReference type="PANTHER" id="PTHR12741">
    <property type="entry name" value="LYST-INTERACTING PROTEIN LIP5 DOPAMINE RESPONSIVE PROTEIN DRG-1"/>
    <property type="match status" value="1"/>
</dbReference>
<proteinExistence type="predicted"/>
<accession>A0AAD3HHF1</accession>
<evidence type="ECO:0000313" key="4">
    <source>
        <dbReference type="Proteomes" id="UP001054857"/>
    </source>
</evidence>
<protein>
    <recommendedName>
        <fullName evidence="2">Glycosyl transferase 48 domain-containing protein</fullName>
    </recommendedName>
</protein>
<name>A0AAD3HHF1_9CHLO</name>
<sequence>MVLTEFRVLATWLACQVGIMSGKHAHVIMTSNLYGGIINVKHIGLRMKSFQAAIQLINLVEGAIRSREVPFDIKEFAEHLSSIMYGLESECYAVQKMWEVGRMDDDDLDGALTLFEVVRDMQERIRKDPEELKVCLKRAVAAEDLTKNNNVLLQVTTVLRQMLTTTSADATPQGEEAQRVLGFFINSLGHPSLDKPESLEFMLSWSVLTPAYEEDVLYAVEAGLLAEELGLPKKKITDLLSETDEGFSLMAYLRAMFAFEWGNFKERMRRLVADEVDIPDWGQVTELDFGPGGLLFEYRTELQLWASYRGQLLARTVRGMMCYERALKCLCRLEYPTPLGIADADYERWVDAMVAAKFEYVVAVQTYGRNARSRDLRLRQLSQGVDILVQRFPSLKVAYLDDDAASCDQLGPTQYSVLIRNRRAADPINSDPSQPINKIVEAYRIRLPRNRYSNRGVVLGEGKPENQNHAGVFAFNEGLQAIDMNQDNYLAEALKMRNLLSELHPSNKGQFMLFADDTPSQVLNPHMTGAELRFVILSRMKHSFPTAIVGFREWIFSANSGALGQYAAATEYSFATIQSRIMTKPPRVRMHYGHPDVFNKTHIMTRGGMSKGTRTLHISEDYFIGAAHTLRGARIRYKEYISCGKGRDMGFDSILGYQKKISGGAGDLATSREVHRLGTRLDFFRLMSFYHGGIGHFLNSFLTLKAAWYNIWALLLTALAGAMEMGLAGDKGEVTLTQTYNVQQPLLLHLPAANRGRLLQLRDGLRRHALHRHRPRILHPDHRLCQDVHHVLAQSPVHGLRGAVLLRHRLLAARLPAVQLRSTHLEQLDAGVRDDPVSAVVQSLHFQPVQGAARLHELEEVVERGHGPGDGDQLVHLEPGAAVQGEE</sequence>
<comment type="caution">
    <text evidence="3">The sequence shown here is derived from an EMBL/GenBank/DDBJ whole genome shotgun (WGS) entry which is preliminary data.</text>
</comment>
<gene>
    <name evidence="3" type="ORF">Agub_g1058</name>
</gene>
<dbReference type="AlphaFoldDB" id="A0AAD3HHF1"/>
<dbReference type="Pfam" id="PF02364">
    <property type="entry name" value="Glucan_synthase"/>
    <property type="match status" value="1"/>
</dbReference>
<keyword evidence="4" id="KW-1185">Reference proteome</keyword>
<dbReference type="PANTHER" id="PTHR12741:SF48">
    <property type="entry name" value="1,3-BETA-GLUCAN SYNTHASE COMPONENT FKS1-RELATED"/>
    <property type="match status" value="1"/>
</dbReference>
<reference evidence="3 4" key="1">
    <citation type="journal article" date="2021" name="Sci. Rep.">
        <title>Genome sequencing of the multicellular alga Astrephomene provides insights into convergent evolution of germ-soma differentiation.</title>
        <authorList>
            <person name="Yamashita S."/>
            <person name="Yamamoto K."/>
            <person name="Matsuzaki R."/>
            <person name="Suzuki S."/>
            <person name="Yamaguchi H."/>
            <person name="Hirooka S."/>
            <person name="Minakuchi Y."/>
            <person name="Miyagishima S."/>
            <person name="Kawachi M."/>
            <person name="Toyoda A."/>
            <person name="Nozaki H."/>
        </authorList>
    </citation>
    <scope>NUCLEOTIDE SEQUENCE [LARGE SCALE GENOMIC DNA]</scope>
    <source>
        <strain evidence="3 4">NIES-4017</strain>
    </source>
</reference>
<dbReference type="GO" id="GO:0000148">
    <property type="term" value="C:1,3-beta-D-glucan synthase complex"/>
    <property type="evidence" value="ECO:0007669"/>
    <property type="project" value="InterPro"/>
</dbReference>
<dbReference type="InterPro" id="IPR003440">
    <property type="entry name" value="Glyco_trans_48_dom"/>
</dbReference>
<dbReference type="EMBL" id="BMAR01000001">
    <property type="protein sequence ID" value="GFR40490.1"/>
    <property type="molecule type" value="Genomic_DNA"/>
</dbReference>
<dbReference type="Proteomes" id="UP001054857">
    <property type="component" value="Unassembled WGS sequence"/>
</dbReference>
<evidence type="ECO:0000259" key="2">
    <source>
        <dbReference type="Pfam" id="PF02364"/>
    </source>
</evidence>
<evidence type="ECO:0000313" key="3">
    <source>
        <dbReference type="EMBL" id="GFR40490.1"/>
    </source>
</evidence>